<dbReference type="EMBL" id="AAYA01000006">
    <property type="protein sequence ID" value="EBA08040.1"/>
    <property type="molecule type" value="Genomic_DNA"/>
</dbReference>
<keyword evidence="1" id="KW-0812">Transmembrane</keyword>
<dbReference type="Proteomes" id="UP000005713">
    <property type="component" value="Unassembled WGS sequence"/>
</dbReference>
<evidence type="ECO:0008006" key="4">
    <source>
        <dbReference type="Google" id="ProtNLM"/>
    </source>
</evidence>
<dbReference type="OrthoDB" id="7907064at2"/>
<sequence>MFRPQLSFLRRFRAEDDGSMVVPIALWMPIFLLLIISSVELGTITVRSTVLERALDQTVRDVKLGTGPNTHAQMKEAICNRAQILPSCLETLHLEMVVLDIRDWTDPPEGVDCYDNSLPVTPQRNFQNGKGGEMMFLRACYKFKPLTLISSLNAALPKDDAGYVGLVAMNAFVNEPS</sequence>
<dbReference type="eggNOG" id="COG4961">
    <property type="taxonomic scope" value="Bacteria"/>
</dbReference>
<dbReference type="AlphaFoldDB" id="A3K3C6"/>
<keyword evidence="1" id="KW-1133">Transmembrane helix</keyword>
<proteinExistence type="predicted"/>
<accession>A3K3C6</accession>
<organism evidence="2 3">
    <name type="scientific">Sagittula stellata (strain ATCC 700073 / DSM 11524 / E-37)</name>
    <dbReference type="NCBI Taxonomy" id="388399"/>
    <lineage>
        <taxon>Bacteria</taxon>
        <taxon>Pseudomonadati</taxon>
        <taxon>Pseudomonadota</taxon>
        <taxon>Alphaproteobacteria</taxon>
        <taxon>Rhodobacterales</taxon>
        <taxon>Roseobacteraceae</taxon>
        <taxon>Sagittula</taxon>
    </lineage>
</organism>
<gene>
    <name evidence="2" type="ORF">SSE37_10869</name>
</gene>
<evidence type="ECO:0000256" key="1">
    <source>
        <dbReference type="SAM" id="Phobius"/>
    </source>
</evidence>
<evidence type="ECO:0000313" key="3">
    <source>
        <dbReference type="Proteomes" id="UP000005713"/>
    </source>
</evidence>
<comment type="caution">
    <text evidence="2">The sequence shown here is derived from an EMBL/GenBank/DDBJ whole genome shotgun (WGS) entry which is preliminary data.</text>
</comment>
<protein>
    <recommendedName>
        <fullName evidence="4">TadE-like protein</fullName>
    </recommendedName>
</protein>
<name>A3K3C6_SAGS3</name>
<keyword evidence="1" id="KW-0472">Membrane</keyword>
<feature type="transmembrane region" description="Helical" evidence="1">
    <location>
        <begin position="20"/>
        <end position="39"/>
    </location>
</feature>
<dbReference type="RefSeq" id="WP_005858785.1">
    <property type="nucleotide sequence ID" value="NZ_AAYA01000006.1"/>
</dbReference>
<evidence type="ECO:0000313" key="2">
    <source>
        <dbReference type="EMBL" id="EBA08040.1"/>
    </source>
</evidence>
<reference evidence="2 3" key="1">
    <citation type="submission" date="2006-06" db="EMBL/GenBank/DDBJ databases">
        <authorList>
            <person name="Moran M.A."/>
            <person name="Ferriera S."/>
            <person name="Johnson J."/>
            <person name="Kravitz S."/>
            <person name="Beeson K."/>
            <person name="Sutton G."/>
            <person name="Rogers Y.-H."/>
            <person name="Friedman R."/>
            <person name="Frazier M."/>
            <person name="Venter J.C."/>
        </authorList>
    </citation>
    <scope>NUCLEOTIDE SEQUENCE [LARGE SCALE GENOMIC DNA]</scope>
    <source>
        <strain evidence="2 3">E-37</strain>
    </source>
</reference>
<keyword evidence="3" id="KW-1185">Reference proteome</keyword>